<reference evidence="7" key="1">
    <citation type="submission" date="2016-03" db="EMBL/GenBank/DDBJ databases">
        <authorList>
            <person name="Ploux O."/>
        </authorList>
    </citation>
    <scope>NUCLEOTIDE SEQUENCE [LARGE SCALE GENOMIC DNA]</scope>
    <source>
        <strain evidence="7">UK7</strain>
    </source>
</reference>
<comment type="caution">
    <text evidence="6">The sequence shown here is derived from an EMBL/GenBank/DDBJ whole genome shotgun (WGS) entry which is preliminary data.</text>
</comment>
<comment type="similarity">
    <text evidence="1">Belongs to the thioredoxin family.</text>
</comment>
<organism evidence="6 7">
    <name type="scientific">Rhynchosporium graminicola</name>
    <dbReference type="NCBI Taxonomy" id="2792576"/>
    <lineage>
        <taxon>Eukaryota</taxon>
        <taxon>Fungi</taxon>
        <taxon>Dikarya</taxon>
        <taxon>Ascomycota</taxon>
        <taxon>Pezizomycotina</taxon>
        <taxon>Leotiomycetes</taxon>
        <taxon>Helotiales</taxon>
        <taxon>Ploettnerulaceae</taxon>
        <taxon>Rhynchosporium</taxon>
    </lineage>
</organism>
<feature type="domain" description="PITH" evidence="5">
    <location>
        <begin position="131"/>
        <end position="318"/>
    </location>
</feature>
<dbReference type="Gene3D" id="3.40.30.10">
    <property type="entry name" value="Glutaredoxin"/>
    <property type="match status" value="1"/>
</dbReference>
<dbReference type="STRING" id="914237.A0A1E1JZR4"/>
<dbReference type="AlphaFoldDB" id="A0A1E1JZR4"/>
<proteinExistence type="inferred from homology"/>
<evidence type="ECO:0000259" key="4">
    <source>
        <dbReference type="PROSITE" id="PS51352"/>
    </source>
</evidence>
<name>A0A1E1JZR4_9HELO</name>
<dbReference type="PRINTS" id="PR00421">
    <property type="entry name" value="THIOREDOXIN"/>
</dbReference>
<feature type="region of interest" description="Disordered" evidence="3">
    <location>
        <begin position="112"/>
        <end position="136"/>
    </location>
</feature>
<gene>
    <name evidence="6" type="ORF">RCO7_01490</name>
</gene>
<protein>
    <recommendedName>
        <fullName evidence="8">Thioredoxin</fullName>
    </recommendedName>
</protein>
<dbReference type="Gene3D" id="2.60.120.470">
    <property type="entry name" value="PITH domain"/>
    <property type="match status" value="1"/>
</dbReference>
<dbReference type="InParanoid" id="A0A1E1JZR4"/>
<feature type="compositionally biased region" description="Gly residues" evidence="3">
    <location>
        <begin position="124"/>
        <end position="134"/>
    </location>
</feature>
<dbReference type="CDD" id="cd02947">
    <property type="entry name" value="TRX_family"/>
    <property type="match status" value="1"/>
</dbReference>
<evidence type="ECO:0000256" key="1">
    <source>
        <dbReference type="ARBA" id="ARBA00008987"/>
    </source>
</evidence>
<keyword evidence="2" id="KW-1015">Disulfide bond</keyword>
<feature type="domain" description="Thioredoxin" evidence="4">
    <location>
        <begin position="1"/>
        <end position="106"/>
    </location>
</feature>
<dbReference type="EMBL" id="FJUW01000004">
    <property type="protein sequence ID" value="CZS91202.1"/>
    <property type="molecule type" value="Genomic_DNA"/>
</dbReference>
<evidence type="ECO:0000313" key="6">
    <source>
        <dbReference type="EMBL" id="CZS91202.1"/>
    </source>
</evidence>
<dbReference type="Pfam" id="PF00085">
    <property type="entry name" value="Thioredoxin"/>
    <property type="match status" value="1"/>
</dbReference>
<evidence type="ECO:0000256" key="3">
    <source>
        <dbReference type="SAM" id="MobiDB-lite"/>
    </source>
</evidence>
<accession>A0A1E1JZR4</accession>
<dbReference type="Proteomes" id="UP000178129">
    <property type="component" value="Unassembled WGS sequence"/>
</dbReference>
<dbReference type="SUPFAM" id="SSF52833">
    <property type="entry name" value="Thioredoxin-like"/>
    <property type="match status" value="1"/>
</dbReference>
<keyword evidence="7" id="KW-1185">Reference proteome</keyword>
<dbReference type="InterPro" id="IPR008979">
    <property type="entry name" value="Galactose-bd-like_sf"/>
</dbReference>
<dbReference type="PROSITE" id="PS51532">
    <property type="entry name" value="PITH"/>
    <property type="match status" value="1"/>
</dbReference>
<dbReference type="InterPro" id="IPR036249">
    <property type="entry name" value="Thioredoxin-like_sf"/>
</dbReference>
<evidence type="ECO:0008006" key="8">
    <source>
        <dbReference type="Google" id="ProtNLM"/>
    </source>
</evidence>
<dbReference type="FunFam" id="3.40.30.10:FF:000245">
    <property type="entry name" value="Thioredoxin"/>
    <property type="match status" value="1"/>
</dbReference>
<evidence type="ECO:0000313" key="7">
    <source>
        <dbReference type="Proteomes" id="UP000178129"/>
    </source>
</evidence>
<evidence type="ECO:0000259" key="5">
    <source>
        <dbReference type="PROSITE" id="PS51532"/>
    </source>
</evidence>
<dbReference type="PROSITE" id="PS00194">
    <property type="entry name" value="THIOREDOXIN_1"/>
    <property type="match status" value="1"/>
</dbReference>
<sequence length="318" mass="33873">MLEIKSISQFNALKSSSSLLIIDFYATWCGPCKAISPVFAKLSTPHASSSSIVFAQVDVDKAKDVAQQCGISAMPTFQFYRGGKIIDEVKGADVQQLTTKVGYYIGEVGKPARNTSSSSNTQGSGSGSGSGSGAGEKKVESLRSLIDVEKGRLVNATLLSSVRNIASPPPAGYSVASTSMPKVLIYIPFTSPVIPTSITIRIAASKPPSSTDMQSAPSRLTIGSNVPVTFRKIEDKKTGQVSETNDLDMEESLKRAEAEQSFNVFSDEFVDGKVELKLKGSKFGKGVKSLLVRVERNLSGEEKTVTKIGEMDVLGIRA</sequence>
<dbReference type="PROSITE" id="PS51352">
    <property type="entry name" value="THIOREDOXIN_2"/>
    <property type="match status" value="1"/>
</dbReference>
<evidence type="ECO:0000256" key="2">
    <source>
        <dbReference type="ARBA" id="ARBA00023157"/>
    </source>
</evidence>
<dbReference type="SUPFAM" id="SSF49785">
    <property type="entry name" value="Galactose-binding domain-like"/>
    <property type="match status" value="1"/>
</dbReference>
<dbReference type="PANTHER" id="PTHR46115">
    <property type="entry name" value="THIOREDOXIN-LIKE PROTEIN 1"/>
    <property type="match status" value="1"/>
</dbReference>
<dbReference type="InterPro" id="IPR017937">
    <property type="entry name" value="Thioredoxin_CS"/>
</dbReference>
<dbReference type="InterPro" id="IPR010400">
    <property type="entry name" value="PITH_dom"/>
</dbReference>
<dbReference type="Pfam" id="PF06201">
    <property type="entry name" value="PITH"/>
    <property type="match status" value="1"/>
</dbReference>
<dbReference type="InterPro" id="IPR037047">
    <property type="entry name" value="PITH_dom_sf"/>
</dbReference>
<dbReference type="GO" id="GO:0005737">
    <property type="term" value="C:cytoplasm"/>
    <property type="evidence" value="ECO:0007669"/>
    <property type="project" value="UniProtKB-ARBA"/>
</dbReference>
<dbReference type="InterPro" id="IPR013766">
    <property type="entry name" value="Thioredoxin_domain"/>
</dbReference>